<name>A0ABV5CBD0_9SPHI</name>
<evidence type="ECO:0000256" key="1">
    <source>
        <dbReference type="SAM" id="MobiDB-lite"/>
    </source>
</evidence>
<sequence>MNTQHKRKNSNTSRTLKGLIIILIGGLLLIDKLLPAIYLGWLFQWPMILIIIGAIIGAKSGFENRASYILIGIGLFFFLSNTLNFSIGPLIWPIILIAVGFFLIKGKSKKRQMRRGTYQYPENNDFVWDKRVKDESQPTDQVDDDTTDHDHITEEESSSSEQKDEYSDENHRNEEYSGTANDYIDSTSIFGGGKHYIVSQNFKGGDVVNIMGGSTINLMRADLRGPATLEVVQLFGGTTIIAPAHWIIKSEMASIFGDIEDKRFHTPAVPDHSKILYIKGTSLFGGITIKSI</sequence>
<keyword evidence="2" id="KW-0472">Membrane</keyword>
<evidence type="ECO:0000256" key="2">
    <source>
        <dbReference type="SAM" id="Phobius"/>
    </source>
</evidence>
<keyword evidence="2" id="KW-1133">Transmembrane helix</keyword>
<feature type="region of interest" description="Disordered" evidence="1">
    <location>
        <begin position="135"/>
        <end position="179"/>
    </location>
</feature>
<dbReference type="RefSeq" id="WP_375556411.1">
    <property type="nucleotide sequence ID" value="NZ_JBBVGT010000002.1"/>
</dbReference>
<evidence type="ECO:0000313" key="4">
    <source>
        <dbReference type="EMBL" id="MFB5944851.1"/>
    </source>
</evidence>
<feature type="transmembrane region" description="Helical" evidence="2">
    <location>
        <begin position="12"/>
        <end position="30"/>
    </location>
</feature>
<dbReference type="Proteomes" id="UP001580928">
    <property type="component" value="Unassembled WGS sequence"/>
</dbReference>
<evidence type="ECO:0000313" key="5">
    <source>
        <dbReference type="Proteomes" id="UP001580928"/>
    </source>
</evidence>
<keyword evidence="2" id="KW-0812">Transmembrane</keyword>
<protein>
    <recommendedName>
        <fullName evidence="3">LiaF transmembrane domain-containing protein</fullName>
    </recommendedName>
</protein>
<keyword evidence="5" id="KW-1185">Reference proteome</keyword>
<feature type="compositionally biased region" description="Basic and acidic residues" evidence="1">
    <location>
        <begin position="161"/>
        <end position="175"/>
    </location>
</feature>
<feature type="transmembrane region" description="Helical" evidence="2">
    <location>
        <begin position="90"/>
        <end position="106"/>
    </location>
</feature>
<evidence type="ECO:0000259" key="3">
    <source>
        <dbReference type="Pfam" id="PF22570"/>
    </source>
</evidence>
<accession>A0ABV5CBD0</accession>
<organism evidence="4 5">
    <name type="scientific">Albibacterium profundi</name>
    <dbReference type="NCBI Taxonomy" id="3134906"/>
    <lineage>
        <taxon>Bacteria</taxon>
        <taxon>Pseudomonadati</taxon>
        <taxon>Bacteroidota</taxon>
        <taxon>Sphingobacteriia</taxon>
        <taxon>Sphingobacteriales</taxon>
        <taxon>Sphingobacteriaceae</taxon>
        <taxon>Albibacterium</taxon>
    </lineage>
</organism>
<dbReference type="Pfam" id="PF22570">
    <property type="entry name" value="LiaF-TM"/>
    <property type="match status" value="1"/>
</dbReference>
<feature type="domain" description="LiaF transmembrane" evidence="3">
    <location>
        <begin position="18"/>
        <end position="110"/>
    </location>
</feature>
<gene>
    <name evidence="4" type="ORF">WKR92_03290</name>
</gene>
<feature type="transmembrane region" description="Helical" evidence="2">
    <location>
        <begin position="68"/>
        <end position="84"/>
    </location>
</feature>
<reference evidence="4 5" key="1">
    <citation type="submission" date="2024-04" db="EMBL/GenBank/DDBJ databases">
        <title>Albibacterium profundi sp. nov., isolated from sediment of the Challenger Deep of Mariana Trench.</title>
        <authorList>
            <person name="Wang Y."/>
        </authorList>
    </citation>
    <scope>NUCLEOTIDE SEQUENCE [LARGE SCALE GENOMIC DNA]</scope>
    <source>
        <strain evidence="4 5">RHL897</strain>
    </source>
</reference>
<comment type="caution">
    <text evidence="4">The sequence shown here is derived from an EMBL/GenBank/DDBJ whole genome shotgun (WGS) entry which is preliminary data.</text>
</comment>
<feature type="transmembrane region" description="Helical" evidence="2">
    <location>
        <begin position="36"/>
        <end position="56"/>
    </location>
</feature>
<dbReference type="InterPro" id="IPR054331">
    <property type="entry name" value="LiaF_TM"/>
</dbReference>
<proteinExistence type="predicted"/>
<dbReference type="EMBL" id="JBBVGT010000002">
    <property type="protein sequence ID" value="MFB5944851.1"/>
    <property type="molecule type" value="Genomic_DNA"/>
</dbReference>